<evidence type="ECO:0000256" key="4">
    <source>
        <dbReference type="ARBA" id="ARBA00022827"/>
    </source>
</evidence>
<protein>
    <recommendedName>
        <fullName evidence="10">Alkylation response protein AidB-like acyl-CoA dehydrogenase</fullName>
    </recommendedName>
</protein>
<comment type="similarity">
    <text evidence="2">Belongs to the acyl-CoA dehydrogenase family.</text>
</comment>
<evidence type="ECO:0000256" key="2">
    <source>
        <dbReference type="ARBA" id="ARBA00009347"/>
    </source>
</evidence>
<accession>A0A3N2CR97</accession>
<proteinExistence type="inferred from homology"/>
<dbReference type="Proteomes" id="UP000281738">
    <property type="component" value="Unassembled WGS sequence"/>
</dbReference>
<dbReference type="Gene3D" id="1.20.140.10">
    <property type="entry name" value="Butyryl-CoA Dehydrogenase, subunit A, domain 3"/>
    <property type="match status" value="1"/>
</dbReference>
<dbReference type="SUPFAM" id="SSF47203">
    <property type="entry name" value="Acyl-CoA dehydrogenase C-terminal domain-like"/>
    <property type="match status" value="1"/>
</dbReference>
<evidence type="ECO:0000256" key="3">
    <source>
        <dbReference type="ARBA" id="ARBA00022630"/>
    </source>
</evidence>
<evidence type="ECO:0008006" key="10">
    <source>
        <dbReference type="Google" id="ProtNLM"/>
    </source>
</evidence>
<dbReference type="InterPro" id="IPR037069">
    <property type="entry name" value="AcylCoA_DH/ox_N_sf"/>
</dbReference>
<dbReference type="AlphaFoldDB" id="A0A3N2CR97"/>
<dbReference type="PANTHER" id="PTHR43884">
    <property type="entry name" value="ACYL-COA DEHYDROGENASE"/>
    <property type="match status" value="1"/>
</dbReference>
<dbReference type="InterPro" id="IPR036250">
    <property type="entry name" value="AcylCo_DH-like_C"/>
</dbReference>
<dbReference type="SUPFAM" id="SSF56645">
    <property type="entry name" value="Acyl-CoA dehydrogenase NM domain-like"/>
    <property type="match status" value="1"/>
</dbReference>
<feature type="domain" description="Acyl-CoA dehydrogenase/oxidase N-terminal" evidence="7">
    <location>
        <begin position="7"/>
        <end position="117"/>
    </location>
</feature>
<evidence type="ECO:0000313" key="9">
    <source>
        <dbReference type="Proteomes" id="UP000281738"/>
    </source>
</evidence>
<gene>
    <name evidence="8" type="ORF">EDD33_0624</name>
</gene>
<keyword evidence="9" id="KW-1185">Reference proteome</keyword>
<dbReference type="CDD" id="cd00567">
    <property type="entry name" value="ACAD"/>
    <property type="match status" value="1"/>
</dbReference>
<keyword evidence="4" id="KW-0274">FAD</keyword>
<evidence type="ECO:0000259" key="7">
    <source>
        <dbReference type="Pfam" id="PF02771"/>
    </source>
</evidence>
<dbReference type="EMBL" id="RKHO01000001">
    <property type="protein sequence ID" value="ROR89794.1"/>
    <property type="molecule type" value="Genomic_DNA"/>
</dbReference>
<evidence type="ECO:0000256" key="5">
    <source>
        <dbReference type="ARBA" id="ARBA00023002"/>
    </source>
</evidence>
<dbReference type="InterPro" id="IPR046373">
    <property type="entry name" value="Acyl-CoA_Oxase/DH_mid-dom_sf"/>
</dbReference>
<feature type="domain" description="Acyl-CoA dehydrogenase/oxidase C-terminal" evidence="6">
    <location>
        <begin position="226"/>
        <end position="344"/>
    </location>
</feature>
<name>A0A3N2CR97_9ACTN</name>
<comment type="caution">
    <text evidence="8">The sequence shown here is derived from an EMBL/GenBank/DDBJ whole genome shotgun (WGS) entry which is preliminary data.</text>
</comment>
<dbReference type="RefSeq" id="WP_123389067.1">
    <property type="nucleotide sequence ID" value="NZ_RKHO01000001.1"/>
</dbReference>
<dbReference type="GO" id="GO:0003995">
    <property type="term" value="F:acyl-CoA dehydrogenase activity"/>
    <property type="evidence" value="ECO:0007669"/>
    <property type="project" value="TreeGrafter"/>
</dbReference>
<reference evidence="8 9" key="1">
    <citation type="submission" date="2018-11" db="EMBL/GenBank/DDBJ databases">
        <title>Sequencing the genomes of 1000 actinobacteria strains.</title>
        <authorList>
            <person name="Klenk H.-P."/>
        </authorList>
    </citation>
    <scope>NUCLEOTIDE SEQUENCE [LARGE SCALE GENOMIC DNA]</scope>
    <source>
        <strain evidence="8 9">DSM 12652</strain>
    </source>
</reference>
<dbReference type="Gene3D" id="2.40.110.10">
    <property type="entry name" value="Butyryl-CoA Dehydrogenase, subunit A, domain 2"/>
    <property type="match status" value="1"/>
</dbReference>
<dbReference type="Pfam" id="PF00441">
    <property type="entry name" value="Acyl-CoA_dh_1"/>
    <property type="match status" value="1"/>
</dbReference>
<dbReference type="InterPro" id="IPR009075">
    <property type="entry name" value="AcylCo_DH/oxidase_C"/>
</dbReference>
<dbReference type="Pfam" id="PF02771">
    <property type="entry name" value="Acyl-CoA_dh_N"/>
    <property type="match status" value="1"/>
</dbReference>
<keyword evidence="3" id="KW-0285">Flavoprotein</keyword>
<evidence type="ECO:0000313" key="8">
    <source>
        <dbReference type="EMBL" id="ROR89794.1"/>
    </source>
</evidence>
<dbReference type="PANTHER" id="PTHR43884:SF20">
    <property type="entry name" value="ACYL-COA DEHYDROGENASE FADE28"/>
    <property type="match status" value="1"/>
</dbReference>
<dbReference type="InterPro" id="IPR013786">
    <property type="entry name" value="AcylCoA_DH/ox_N"/>
</dbReference>
<dbReference type="GO" id="GO:0050660">
    <property type="term" value="F:flavin adenine dinucleotide binding"/>
    <property type="evidence" value="ECO:0007669"/>
    <property type="project" value="InterPro"/>
</dbReference>
<comment type="cofactor">
    <cofactor evidence="1">
        <name>FAD</name>
        <dbReference type="ChEBI" id="CHEBI:57692"/>
    </cofactor>
</comment>
<evidence type="ECO:0000259" key="6">
    <source>
        <dbReference type="Pfam" id="PF00441"/>
    </source>
</evidence>
<dbReference type="Gene3D" id="1.10.540.10">
    <property type="entry name" value="Acyl-CoA dehydrogenase/oxidase, N-terminal domain"/>
    <property type="match status" value="1"/>
</dbReference>
<dbReference type="InterPro" id="IPR009100">
    <property type="entry name" value="AcylCoA_DH/oxidase_NM_dom_sf"/>
</dbReference>
<organism evidence="8 9">
    <name type="scientific">Nocardioides aurantiacus</name>
    <dbReference type="NCBI Taxonomy" id="86796"/>
    <lineage>
        <taxon>Bacteria</taxon>
        <taxon>Bacillati</taxon>
        <taxon>Actinomycetota</taxon>
        <taxon>Actinomycetes</taxon>
        <taxon>Propionibacteriales</taxon>
        <taxon>Nocardioidaceae</taxon>
        <taxon>Nocardioides</taxon>
    </lineage>
</organism>
<evidence type="ECO:0000256" key="1">
    <source>
        <dbReference type="ARBA" id="ARBA00001974"/>
    </source>
</evidence>
<keyword evidence="5" id="KW-0560">Oxidoreductase</keyword>
<sequence length="375" mass="39465">MDFSLDDEQTALRDAVRGLLKGFDNEQRRAATSEDPGFSQEQWGRLAEMGLLGLPYSEDDGGMGAGPVELAVVAEELGRVNAPEPYVETVVLAGGLVAALGTPAQKAEVLGAISSGEQVVAAALLEPGSRWDLAGEGVVEKDGRLTGVKEPVVAGGRADLLVVSATTDGGPALFLVTPGEGVETSSYATFDGGRAARVTLDGAPATRLGDGSVDTLAALERVVAAAKIAYCHEALGLMESALRLTTEYLTTRKQFGMTLNRFQALTFRAADMYTSLELSRSIVTWATMVLADHSSTPQQVSDAARRAKLQVSKAGRHVGQEAIQLHGGIGMTAEYAVGHMTSRLTVIDHLLGDGREQTKHLLTTLTDHEVVEPVG</sequence>
<dbReference type="OrthoDB" id="7328575at2"/>